<evidence type="ECO:0000259" key="4">
    <source>
        <dbReference type="PROSITE" id="PS51000"/>
    </source>
</evidence>
<dbReference type="PANTHER" id="PTHR34580:SF1">
    <property type="entry name" value="PROTEIN PAFC"/>
    <property type="match status" value="1"/>
</dbReference>
<organism evidence="5 6">
    <name type="scientific">Nesterenkonia alkaliphila</name>
    <dbReference type="NCBI Taxonomy" id="1463631"/>
    <lineage>
        <taxon>Bacteria</taxon>
        <taxon>Bacillati</taxon>
        <taxon>Actinomycetota</taxon>
        <taxon>Actinomycetes</taxon>
        <taxon>Micrococcales</taxon>
        <taxon>Micrococcaceae</taxon>
        <taxon>Nesterenkonia</taxon>
    </lineage>
</organism>
<proteinExistence type="predicted"/>
<dbReference type="AlphaFoldDB" id="A0A7K1UKS6"/>
<dbReference type="SUPFAM" id="SSF46785">
    <property type="entry name" value="Winged helix' DNA-binding domain"/>
    <property type="match status" value="1"/>
</dbReference>
<feature type="domain" description="HTH deoR-type" evidence="4">
    <location>
        <begin position="2"/>
        <end position="57"/>
    </location>
</feature>
<dbReference type="Pfam" id="PF13280">
    <property type="entry name" value="WYL"/>
    <property type="match status" value="1"/>
</dbReference>
<dbReference type="InterPro" id="IPR013196">
    <property type="entry name" value="HTH_11"/>
</dbReference>
<dbReference type="PROSITE" id="PS52050">
    <property type="entry name" value="WYL"/>
    <property type="match status" value="1"/>
</dbReference>
<dbReference type="OrthoDB" id="3171994at2"/>
<gene>
    <name evidence="5" type="ORF">GNZ21_12165</name>
</gene>
<evidence type="ECO:0000256" key="1">
    <source>
        <dbReference type="ARBA" id="ARBA00023015"/>
    </source>
</evidence>
<evidence type="ECO:0000313" key="6">
    <source>
        <dbReference type="Proteomes" id="UP000460157"/>
    </source>
</evidence>
<evidence type="ECO:0000313" key="5">
    <source>
        <dbReference type="EMBL" id="MVT27097.1"/>
    </source>
</evidence>
<dbReference type="InterPro" id="IPR018356">
    <property type="entry name" value="Tscrpt_reg_HTH_DeoR_CS"/>
</dbReference>
<dbReference type="Gene3D" id="1.10.10.10">
    <property type="entry name" value="Winged helix-like DNA-binding domain superfamily/Winged helix DNA-binding domain"/>
    <property type="match status" value="1"/>
</dbReference>
<sequence length="332" mass="37743">MTPDRLFLLLRLLEQSPTTTAAVLASQLGVSVRTLRRDLQWLSEAGYPVLTRPGKYGGVTWVPGSFYDLSRLSPQEQESMSVLGLDASQRKAAGLDVTIDRAMEKLGQSVRRTPQTLRDAYEIPLRNLVVTDHQPWFASRQDPDIGTAPAALLDDLRAGSRLRVLYRRSQQGVARWRTVDPYGLFAKSGRWYLVADQSGEPRLFALTRVQRWEALESRRRLRPGIRLEDLAHQLVRQWEQYGALRVQLLLAPHQVERAHRLLGSRLVPPLEDAEHGIDDGALEWVRLDYHYQDLEEVRGLLPFGPDLLIISPAEAKQRLRDLAEETASLYSD</sequence>
<dbReference type="GO" id="GO:0003700">
    <property type="term" value="F:DNA-binding transcription factor activity"/>
    <property type="evidence" value="ECO:0007669"/>
    <property type="project" value="InterPro"/>
</dbReference>
<name>A0A7K1UKS6_9MICC</name>
<accession>A0A7K1UKS6</accession>
<dbReference type="PANTHER" id="PTHR34580">
    <property type="match status" value="1"/>
</dbReference>
<reference evidence="5 6" key="1">
    <citation type="submission" date="2019-12" db="EMBL/GenBank/DDBJ databases">
        <title>Nesterenkonia muleiensis sp. nov., a novel actinobacterium isolated from sap of Populus euphratica.</title>
        <authorList>
            <person name="Wang R."/>
        </authorList>
    </citation>
    <scope>NUCLEOTIDE SEQUENCE [LARGE SCALE GENOMIC DNA]</scope>
    <source>
        <strain evidence="5 6">F10</strain>
    </source>
</reference>
<dbReference type="SMART" id="SM00420">
    <property type="entry name" value="HTH_DEOR"/>
    <property type="match status" value="1"/>
</dbReference>
<evidence type="ECO:0000256" key="3">
    <source>
        <dbReference type="ARBA" id="ARBA00023163"/>
    </source>
</evidence>
<keyword evidence="3" id="KW-0804">Transcription</keyword>
<dbReference type="Pfam" id="PF08279">
    <property type="entry name" value="HTH_11"/>
    <property type="match status" value="1"/>
</dbReference>
<dbReference type="InterPro" id="IPR051534">
    <property type="entry name" value="CBASS_pafABC_assoc_protein"/>
</dbReference>
<dbReference type="InterPro" id="IPR001034">
    <property type="entry name" value="DeoR_HTH"/>
</dbReference>
<protein>
    <submittedName>
        <fullName evidence="5">WYL domain-containing protein</fullName>
    </submittedName>
</protein>
<dbReference type="EMBL" id="WRPM01000088">
    <property type="protein sequence ID" value="MVT27097.1"/>
    <property type="molecule type" value="Genomic_DNA"/>
</dbReference>
<keyword evidence="1" id="KW-0805">Transcription regulation</keyword>
<dbReference type="Proteomes" id="UP000460157">
    <property type="component" value="Unassembled WGS sequence"/>
</dbReference>
<dbReference type="PROSITE" id="PS00894">
    <property type="entry name" value="HTH_DEOR_1"/>
    <property type="match status" value="1"/>
</dbReference>
<dbReference type="PROSITE" id="PS51000">
    <property type="entry name" value="HTH_DEOR_2"/>
    <property type="match status" value="1"/>
</dbReference>
<dbReference type="InterPro" id="IPR026881">
    <property type="entry name" value="WYL_dom"/>
</dbReference>
<dbReference type="InterPro" id="IPR036390">
    <property type="entry name" value="WH_DNA-bd_sf"/>
</dbReference>
<dbReference type="GO" id="GO:0003677">
    <property type="term" value="F:DNA binding"/>
    <property type="evidence" value="ECO:0007669"/>
    <property type="project" value="UniProtKB-KW"/>
</dbReference>
<dbReference type="RefSeq" id="WP_157324730.1">
    <property type="nucleotide sequence ID" value="NZ_BMFX01000012.1"/>
</dbReference>
<evidence type="ECO:0000256" key="2">
    <source>
        <dbReference type="ARBA" id="ARBA00023125"/>
    </source>
</evidence>
<comment type="caution">
    <text evidence="5">The sequence shown here is derived from an EMBL/GenBank/DDBJ whole genome shotgun (WGS) entry which is preliminary data.</text>
</comment>
<keyword evidence="2" id="KW-0238">DNA-binding</keyword>
<dbReference type="InterPro" id="IPR036388">
    <property type="entry name" value="WH-like_DNA-bd_sf"/>
</dbReference>
<keyword evidence="6" id="KW-1185">Reference proteome</keyword>